<accession>A0A1F5N9H5</accession>
<protein>
    <submittedName>
        <fullName evidence="1">Uncharacterized protein</fullName>
    </submittedName>
</protein>
<sequence length="111" mass="13118">MVERIEKIRIPDDDIPGWLNLLMEMGLDQREIDHILRELNKTYAEQLDKNWTKSPESIYKIIEEERGISLTEDEKLQVRQAFGDSWAETLDQMRRDGKTLEDLIKGGKEEE</sequence>
<evidence type="ECO:0000313" key="2">
    <source>
        <dbReference type="Proteomes" id="UP000177610"/>
    </source>
</evidence>
<gene>
    <name evidence="1" type="ORF">A2717_01955</name>
</gene>
<dbReference type="EMBL" id="MFEH01000001">
    <property type="protein sequence ID" value="OGE74289.1"/>
    <property type="molecule type" value="Genomic_DNA"/>
</dbReference>
<evidence type="ECO:0000313" key="1">
    <source>
        <dbReference type="EMBL" id="OGE74289.1"/>
    </source>
</evidence>
<dbReference type="AlphaFoldDB" id="A0A1F5N9H5"/>
<dbReference type="Proteomes" id="UP000177610">
    <property type="component" value="Unassembled WGS sequence"/>
</dbReference>
<organism evidence="1 2">
    <name type="scientific">Candidatus Doudnabacteria bacterium RIFCSPHIGHO2_01_FULL_41_86</name>
    <dbReference type="NCBI Taxonomy" id="1817821"/>
    <lineage>
        <taxon>Bacteria</taxon>
        <taxon>Candidatus Doudnaibacteriota</taxon>
    </lineage>
</organism>
<dbReference type="STRING" id="1817821.A2717_01955"/>
<reference evidence="1 2" key="1">
    <citation type="journal article" date="2016" name="Nat. Commun.">
        <title>Thousands of microbial genomes shed light on interconnected biogeochemical processes in an aquifer system.</title>
        <authorList>
            <person name="Anantharaman K."/>
            <person name="Brown C.T."/>
            <person name="Hug L.A."/>
            <person name="Sharon I."/>
            <person name="Castelle C.J."/>
            <person name="Probst A.J."/>
            <person name="Thomas B.C."/>
            <person name="Singh A."/>
            <person name="Wilkins M.J."/>
            <person name="Karaoz U."/>
            <person name="Brodie E.L."/>
            <person name="Williams K.H."/>
            <person name="Hubbard S.S."/>
            <person name="Banfield J.F."/>
        </authorList>
    </citation>
    <scope>NUCLEOTIDE SEQUENCE [LARGE SCALE GENOMIC DNA]</scope>
</reference>
<proteinExistence type="predicted"/>
<name>A0A1F5N9H5_9BACT</name>
<comment type="caution">
    <text evidence="1">The sequence shown here is derived from an EMBL/GenBank/DDBJ whole genome shotgun (WGS) entry which is preliminary data.</text>
</comment>